<dbReference type="PROSITE" id="PS00383">
    <property type="entry name" value="TYR_PHOSPHATASE_1"/>
    <property type="match status" value="1"/>
</dbReference>
<dbReference type="Gene3D" id="3.90.190.10">
    <property type="entry name" value="Protein tyrosine phosphatase superfamily"/>
    <property type="match status" value="1"/>
</dbReference>
<evidence type="ECO:0000313" key="3">
    <source>
        <dbReference type="EMBL" id="MCL1142699.1"/>
    </source>
</evidence>
<dbReference type="SUPFAM" id="SSF52799">
    <property type="entry name" value="(Phosphotyrosine protein) phosphatases II"/>
    <property type="match status" value="1"/>
</dbReference>
<evidence type="ECO:0000256" key="1">
    <source>
        <dbReference type="ARBA" id="ARBA00022801"/>
    </source>
</evidence>
<evidence type="ECO:0000259" key="2">
    <source>
        <dbReference type="PROSITE" id="PS50056"/>
    </source>
</evidence>
<dbReference type="Pfam" id="PF22784">
    <property type="entry name" value="PTP-SAK"/>
    <property type="match status" value="1"/>
</dbReference>
<dbReference type="PANTHER" id="PTHR23339">
    <property type="entry name" value="TYROSINE SPECIFIC PROTEIN PHOSPHATASE AND DUAL SPECIFICITY PROTEIN PHOSPHATASE"/>
    <property type="match status" value="1"/>
</dbReference>
<sequence>MSSHPYGVLTLDNGAGLIFTPCPGTKSADLPSSVATLKAAGTDMLITLMFEEEMQRNQAQTLPETCQENQVQWLQMPIDDDAAPGAEFAKVWAANKAQIIELLANKGTIAVHCKGGSGRTGLVIGLILKSLGWPTEKVIETVQQMRPKALVNPVQLNYFMDFTV</sequence>
<dbReference type="AlphaFoldDB" id="A0A9X2CLF9"/>
<dbReference type="InterPro" id="IPR050561">
    <property type="entry name" value="PTP"/>
</dbReference>
<dbReference type="InterPro" id="IPR057023">
    <property type="entry name" value="PTP-SAK"/>
</dbReference>
<evidence type="ECO:0000313" key="4">
    <source>
        <dbReference type="Proteomes" id="UP001139333"/>
    </source>
</evidence>
<dbReference type="InterPro" id="IPR029021">
    <property type="entry name" value="Prot-tyrosine_phosphatase-like"/>
</dbReference>
<dbReference type="PROSITE" id="PS50056">
    <property type="entry name" value="TYR_PHOSPHATASE_2"/>
    <property type="match status" value="1"/>
</dbReference>
<proteinExistence type="predicted"/>
<gene>
    <name evidence="3" type="ORF">L2672_08360</name>
</gene>
<dbReference type="EMBL" id="JAKIKP010000005">
    <property type="protein sequence ID" value="MCL1142699.1"/>
    <property type="molecule type" value="Genomic_DNA"/>
</dbReference>
<protein>
    <submittedName>
        <fullName evidence="3">Dual specificity protein phosphatase family protein</fullName>
    </submittedName>
</protein>
<keyword evidence="4" id="KW-1185">Reference proteome</keyword>
<dbReference type="RefSeq" id="WP_248995385.1">
    <property type="nucleotide sequence ID" value="NZ_JAKIKP010000005.1"/>
</dbReference>
<feature type="domain" description="Tyrosine specific protein phosphatases" evidence="2">
    <location>
        <begin position="86"/>
        <end position="157"/>
    </location>
</feature>
<dbReference type="InterPro" id="IPR000387">
    <property type="entry name" value="Tyr_Pase_dom"/>
</dbReference>
<name>A0A9X2CLF9_9GAMM</name>
<organism evidence="3 4">
    <name type="scientific">Shewanella gaetbuli</name>
    <dbReference type="NCBI Taxonomy" id="220752"/>
    <lineage>
        <taxon>Bacteria</taxon>
        <taxon>Pseudomonadati</taxon>
        <taxon>Pseudomonadota</taxon>
        <taxon>Gammaproteobacteria</taxon>
        <taxon>Alteromonadales</taxon>
        <taxon>Shewanellaceae</taxon>
        <taxon>Shewanella</taxon>
    </lineage>
</organism>
<comment type="caution">
    <text evidence="3">The sequence shown here is derived from an EMBL/GenBank/DDBJ whole genome shotgun (WGS) entry which is preliminary data.</text>
</comment>
<accession>A0A9X2CLF9</accession>
<dbReference type="InterPro" id="IPR016130">
    <property type="entry name" value="Tyr_Pase_AS"/>
</dbReference>
<reference evidence="3" key="1">
    <citation type="submission" date="2022-01" db="EMBL/GenBank/DDBJ databases">
        <title>Whole genome-based taxonomy of the Shewanellaceae.</title>
        <authorList>
            <person name="Martin-Rodriguez A.J."/>
        </authorList>
    </citation>
    <scope>NUCLEOTIDE SEQUENCE</scope>
    <source>
        <strain evidence="3">DSM 16422</strain>
    </source>
</reference>
<keyword evidence="1" id="KW-0378">Hydrolase</keyword>
<dbReference type="Proteomes" id="UP001139333">
    <property type="component" value="Unassembled WGS sequence"/>
</dbReference>
<dbReference type="GO" id="GO:0016791">
    <property type="term" value="F:phosphatase activity"/>
    <property type="evidence" value="ECO:0007669"/>
    <property type="project" value="UniProtKB-ARBA"/>
</dbReference>